<comment type="caution">
    <text evidence="3">The sequence shown here is derived from an EMBL/GenBank/DDBJ whole genome shotgun (WGS) entry which is preliminary data.</text>
</comment>
<dbReference type="EMBL" id="CALNXK010000030">
    <property type="protein sequence ID" value="CAH3117302.1"/>
    <property type="molecule type" value="Genomic_DNA"/>
</dbReference>
<keyword evidence="4" id="KW-1185">Reference proteome</keyword>
<evidence type="ECO:0000256" key="2">
    <source>
        <dbReference type="SAM" id="MobiDB-lite"/>
    </source>
</evidence>
<evidence type="ECO:0008006" key="5">
    <source>
        <dbReference type="Google" id="ProtNLM"/>
    </source>
</evidence>
<protein>
    <recommendedName>
        <fullName evidence="5">MADF domain-containing protein</fullName>
    </recommendedName>
</protein>
<dbReference type="Proteomes" id="UP001159405">
    <property type="component" value="Unassembled WGS sequence"/>
</dbReference>
<feature type="compositionally biased region" description="Acidic residues" evidence="2">
    <location>
        <begin position="102"/>
        <end position="111"/>
    </location>
</feature>
<sequence length="338" mass="39684">MYWTSEHDVLLCREVVSENPFKTRKGSSQRSEIWDRIANTLNTCPKPVFSVDKRSVRDHVGILINRIKKKLRAEERSSGIAPPEPTELENLVKEIMALEETADAEMKEDDESVKGKAEKEKAKATDMRLKALEKVSETMKRHSGEIDQEKVKKRERRSGSETMLFLSKKAEKDQELKLEELQQKKEQHDLDAKRLQASIDQQRQFQQQQSEMMRLMQEQQQQQQQQLLALLLASQQLMLRQQQDQSKALMSLLEKLVNKQLPNSLKIHQYCWYSCRLILKTSLYIVLTIVFVLTRVTTNVFCQRSMFVFQQWHRIFLVPRSPPFVLSYLQLSHCMVAY</sequence>
<feature type="region of interest" description="Disordered" evidence="2">
    <location>
        <begin position="136"/>
        <end position="163"/>
    </location>
</feature>
<feature type="compositionally biased region" description="Basic and acidic residues" evidence="2">
    <location>
        <begin position="136"/>
        <end position="152"/>
    </location>
</feature>
<reference evidence="3 4" key="1">
    <citation type="submission" date="2022-05" db="EMBL/GenBank/DDBJ databases">
        <authorList>
            <consortium name="Genoscope - CEA"/>
            <person name="William W."/>
        </authorList>
    </citation>
    <scope>NUCLEOTIDE SEQUENCE [LARGE SCALE GENOMIC DNA]</scope>
</reference>
<keyword evidence="1" id="KW-0175">Coiled coil</keyword>
<evidence type="ECO:0000313" key="4">
    <source>
        <dbReference type="Proteomes" id="UP001159405"/>
    </source>
</evidence>
<feature type="compositionally biased region" description="Basic and acidic residues" evidence="2">
    <location>
        <begin position="112"/>
        <end position="124"/>
    </location>
</feature>
<name>A0ABN8NRC3_9CNID</name>
<organism evidence="3 4">
    <name type="scientific">Porites lobata</name>
    <dbReference type="NCBI Taxonomy" id="104759"/>
    <lineage>
        <taxon>Eukaryota</taxon>
        <taxon>Metazoa</taxon>
        <taxon>Cnidaria</taxon>
        <taxon>Anthozoa</taxon>
        <taxon>Hexacorallia</taxon>
        <taxon>Scleractinia</taxon>
        <taxon>Fungiina</taxon>
        <taxon>Poritidae</taxon>
        <taxon>Porites</taxon>
    </lineage>
</organism>
<evidence type="ECO:0000313" key="3">
    <source>
        <dbReference type="EMBL" id="CAH3117302.1"/>
    </source>
</evidence>
<dbReference type="PANTHER" id="PTHR33309:SF1">
    <property type="entry name" value="MYB_SANT-LIKE DNA-BINDING DOMAIN-CONTAINING PROTEIN"/>
    <property type="match status" value="1"/>
</dbReference>
<gene>
    <name evidence="3" type="ORF">PLOB_00025413</name>
</gene>
<dbReference type="PANTHER" id="PTHR33309">
    <property type="entry name" value="KERATIN, ULTRA HIGH-SULFUR MATRIX PROTEIN-LIKE"/>
    <property type="match status" value="1"/>
</dbReference>
<evidence type="ECO:0000256" key="1">
    <source>
        <dbReference type="SAM" id="Coils"/>
    </source>
</evidence>
<proteinExistence type="predicted"/>
<feature type="coiled-coil region" evidence="1">
    <location>
        <begin position="167"/>
        <end position="259"/>
    </location>
</feature>
<feature type="region of interest" description="Disordered" evidence="2">
    <location>
        <begin position="102"/>
        <end position="124"/>
    </location>
</feature>
<accession>A0ABN8NRC3</accession>